<dbReference type="Proteomes" id="UP000230750">
    <property type="component" value="Unassembled WGS sequence"/>
</dbReference>
<keyword evidence="3" id="KW-1185">Reference proteome</keyword>
<sequence length="413" mass="47298">MAFGSLHISYHSQVVWIGQEELITVLHKTMDQLKTTSYAQDSIGNYHFCQSAQQVLDQVLSRVETILCLQSSSRSHSSSLGTIPKGHSGSLLVRHLANGLSRVLALSSMEGNPHTYSTQETISILKKQLVSFTKRLHAAEVERRSLRIEVSRMRDETNSLTQAQQRADVMERQLLDVNAKMKDFVAKTKFDSICDELARALKREEEAQTVLNQQSDQLEELNLRLNVQTTDEIEKERTIAEAVQGLSDVTMDLKRREQTIHQLKRQVINLEEEKQELRDRTREAENIIKIKTKDKDALVLYLKSLEASVEKARRNLMHKPDSQSYQLMFNQLLTSAAMSNLDLKEPEASTVQMLRRQLSIRSMLEEEIASHKQHISSLKKDQCCLRGRGIQMREAMDYSTQTTPSSKRQTFDL</sequence>
<dbReference type="AlphaFoldDB" id="A0A2G8LAE5"/>
<protein>
    <submittedName>
        <fullName evidence="2">Uncharacterized protein C9orf93</fullName>
    </submittedName>
</protein>
<keyword evidence="1" id="KW-0175">Coiled coil</keyword>
<evidence type="ECO:0000256" key="1">
    <source>
        <dbReference type="SAM" id="Coils"/>
    </source>
</evidence>
<evidence type="ECO:0000313" key="3">
    <source>
        <dbReference type="Proteomes" id="UP000230750"/>
    </source>
</evidence>
<comment type="caution">
    <text evidence="2">The sequence shown here is derived from an EMBL/GenBank/DDBJ whole genome shotgun (WGS) entry which is preliminary data.</text>
</comment>
<name>A0A2G8LAE5_STIJA</name>
<dbReference type="PANTHER" id="PTHR37476:SF1">
    <property type="entry name" value="COILED-COIL DOMAIN-CONTAINING PROTEIN 171"/>
    <property type="match status" value="1"/>
</dbReference>
<proteinExistence type="predicted"/>
<dbReference type="EMBL" id="MRZV01000152">
    <property type="protein sequence ID" value="PIK57120.1"/>
    <property type="molecule type" value="Genomic_DNA"/>
</dbReference>
<dbReference type="OrthoDB" id="287623at2759"/>
<evidence type="ECO:0000313" key="2">
    <source>
        <dbReference type="EMBL" id="PIK57120.1"/>
    </source>
</evidence>
<dbReference type="STRING" id="307972.A0A2G8LAE5"/>
<feature type="coiled-coil region" evidence="1">
    <location>
        <begin position="136"/>
        <end position="290"/>
    </location>
</feature>
<accession>A0A2G8LAE5</accession>
<reference evidence="2 3" key="1">
    <citation type="journal article" date="2017" name="PLoS Biol.">
        <title>The sea cucumber genome provides insights into morphological evolution and visceral regeneration.</title>
        <authorList>
            <person name="Zhang X."/>
            <person name="Sun L."/>
            <person name="Yuan J."/>
            <person name="Sun Y."/>
            <person name="Gao Y."/>
            <person name="Zhang L."/>
            <person name="Li S."/>
            <person name="Dai H."/>
            <person name="Hamel J.F."/>
            <person name="Liu C."/>
            <person name="Yu Y."/>
            <person name="Liu S."/>
            <person name="Lin W."/>
            <person name="Guo K."/>
            <person name="Jin S."/>
            <person name="Xu P."/>
            <person name="Storey K.B."/>
            <person name="Huan P."/>
            <person name="Zhang T."/>
            <person name="Zhou Y."/>
            <person name="Zhang J."/>
            <person name="Lin C."/>
            <person name="Li X."/>
            <person name="Xing L."/>
            <person name="Huo D."/>
            <person name="Sun M."/>
            <person name="Wang L."/>
            <person name="Mercier A."/>
            <person name="Li F."/>
            <person name="Yang H."/>
            <person name="Xiang J."/>
        </authorList>
    </citation>
    <scope>NUCLEOTIDE SEQUENCE [LARGE SCALE GENOMIC DNA]</scope>
    <source>
        <strain evidence="2">Shaxun</strain>
        <tissue evidence="2">Muscle</tissue>
    </source>
</reference>
<organism evidence="2 3">
    <name type="scientific">Stichopus japonicus</name>
    <name type="common">Sea cucumber</name>
    <dbReference type="NCBI Taxonomy" id="307972"/>
    <lineage>
        <taxon>Eukaryota</taxon>
        <taxon>Metazoa</taxon>
        <taxon>Echinodermata</taxon>
        <taxon>Eleutherozoa</taxon>
        <taxon>Echinozoa</taxon>
        <taxon>Holothuroidea</taxon>
        <taxon>Aspidochirotacea</taxon>
        <taxon>Aspidochirotida</taxon>
        <taxon>Stichopodidae</taxon>
        <taxon>Apostichopus</taxon>
    </lineage>
</organism>
<dbReference type="PANTHER" id="PTHR37476">
    <property type="entry name" value="COILED-COIL DOMAIN-CONTAINING PROTEIN 171"/>
    <property type="match status" value="1"/>
</dbReference>
<gene>
    <name evidence="2" type="ORF">BSL78_05938</name>
</gene>